<dbReference type="EC" id="2.7.1.170" evidence="2"/>
<comment type="catalytic activity">
    <reaction evidence="2">
        <text>1,6-anhydro-N-acetyl-beta-muramate + ATP + H2O = N-acetyl-D-muramate 6-phosphate + ADP + H(+)</text>
        <dbReference type="Rhea" id="RHEA:24952"/>
        <dbReference type="ChEBI" id="CHEBI:15377"/>
        <dbReference type="ChEBI" id="CHEBI:15378"/>
        <dbReference type="ChEBI" id="CHEBI:30616"/>
        <dbReference type="ChEBI" id="CHEBI:58690"/>
        <dbReference type="ChEBI" id="CHEBI:58722"/>
        <dbReference type="ChEBI" id="CHEBI:456216"/>
        <dbReference type="EC" id="2.7.1.170"/>
    </reaction>
</comment>
<keyword evidence="1 2" id="KW-0119">Carbohydrate metabolism</keyword>
<keyword evidence="4" id="KW-1185">Reference proteome</keyword>
<feature type="binding site" evidence="2">
    <location>
        <begin position="12"/>
        <end position="19"/>
    </location>
    <ligand>
        <name>ATP</name>
        <dbReference type="ChEBI" id="CHEBI:30616"/>
    </ligand>
</feature>
<dbReference type="Proteomes" id="UP001549143">
    <property type="component" value="Unassembled WGS sequence"/>
</dbReference>
<evidence type="ECO:0000256" key="1">
    <source>
        <dbReference type="ARBA" id="ARBA00023277"/>
    </source>
</evidence>
<dbReference type="Pfam" id="PF03702">
    <property type="entry name" value="AnmK"/>
    <property type="match status" value="1"/>
</dbReference>
<sequence length="375" mass="39322">MATICAIGLMSGTSMDGIDLAMLRTDGVDIVERGPGLSVPYEAAFRDRIAAGLEVAKRIETRTDRPGDLAALEREITRRHAGAVKAFLNGQARAWGKPELIGFHGQTVLHRPQQALTVQLGDGRLLADLTGLPVVFDMRAEDMRHGGQGAPLVPAYHAALARSLPRLTGKFPVVFVNVGGISNITYVPLEGDPVAFDTGPGNGLIDQWVAREAGVSFDADGAIAAKGVVNEQIVGRYLGKPFFAEPGPKSLDRGDFTLAEVDGLELADGARTLAAVTAAAILKAVEHLPQAPALWIVCGGGRKNPHIMHELRAGAEALGAEVISAEQADLDGDATEAEAWAYLAARSLKSLPLTFPTTTGCGKPVSGGVLVKPLP</sequence>
<keyword evidence="2 3" id="KW-0418">Kinase</keyword>
<keyword evidence="2" id="KW-0067">ATP-binding</keyword>
<dbReference type="PANTHER" id="PTHR30605">
    <property type="entry name" value="ANHYDRO-N-ACETYLMURAMIC ACID KINASE"/>
    <property type="match status" value="1"/>
</dbReference>
<gene>
    <name evidence="2" type="primary">anmK</name>
    <name evidence="3" type="ORF">ABID44_001578</name>
</gene>
<dbReference type="InterPro" id="IPR043129">
    <property type="entry name" value="ATPase_NBD"/>
</dbReference>
<accession>A0ABV2KJJ9</accession>
<evidence type="ECO:0000256" key="2">
    <source>
        <dbReference type="HAMAP-Rule" id="MF_01270"/>
    </source>
</evidence>
<dbReference type="NCBIfam" id="NF007141">
    <property type="entry name" value="PRK09585.1-5"/>
    <property type="match status" value="1"/>
</dbReference>
<keyword evidence="2 3" id="KW-0808">Transferase</keyword>
<dbReference type="InterPro" id="IPR005338">
    <property type="entry name" value="Anhydro_N_Ac-Mur_kinase"/>
</dbReference>
<organism evidence="3 4">
    <name type="scientific">Aquamicrobium ahrensii</name>
    <dbReference type="NCBI Taxonomy" id="469551"/>
    <lineage>
        <taxon>Bacteria</taxon>
        <taxon>Pseudomonadati</taxon>
        <taxon>Pseudomonadota</taxon>
        <taxon>Alphaproteobacteria</taxon>
        <taxon>Hyphomicrobiales</taxon>
        <taxon>Phyllobacteriaceae</taxon>
        <taxon>Aquamicrobium</taxon>
    </lineage>
</organism>
<reference evidence="3 4" key="1">
    <citation type="submission" date="2024-06" db="EMBL/GenBank/DDBJ databases">
        <title>Genomic Encyclopedia of Type Strains, Phase IV (KMG-IV): sequencing the most valuable type-strain genomes for metagenomic binning, comparative biology and taxonomic classification.</title>
        <authorList>
            <person name="Goeker M."/>
        </authorList>
    </citation>
    <scope>NUCLEOTIDE SEQUENCE [LARGE SCALE GENOMIC DNA]</scope>
    <source>
        <strain evidence="3 4">DSM 19730</strain>
    </source>
</reference>
<dbReference type="EMBL" id="JBEPMN010000004">
    <property type="protein sequence ID" value="MET3661258.1"/>
    <property type="molecule type" value="Genomic_DNA"/>
</dbReference>
<dbReference type="RefSeq" id="WP_354151135.1">
    <property type="nucleotide sequence ID" value="NZ_JBEPMN010000004.1"/>
</dbReference>
<comment type="pathway">
    <text evidence="2">Amino-sugar metabolism; 1,6-anhydro-N-acetylmuramate degradation.</text>
</comment>
<evidence type="ECO:0000313" key="4">
    <source>
        <dbReference type="Proteomes" id="UP001549143"/>
    </source>
</evidence>
<comment type="function">
    <text evidence="2">Catalyzes the specific phosphorylation of 1,6-anhydro-N-acetylmuramic acid (anhMurNAc) with the simultaneous cleavage of the 1,6-anhydro ring, generating MurNAc-6-P. Is required for the utilization of anhMurNAc either imported from the medium or derived from its own cell wall murein, and thus plays a role in cell wall recycling.</text>
</comment>
<dbReference type="GO" id="GO:0016301">
    <property type="term" value="F:kinase activity"/>
    <property type="evidence" value="ECO:0007669"/>
    <property type="project" value="UniProtKB-KW"/>
</dbReference>
<dbReference type="Gene3D" id="3.30.420.40">
    <property type="match status" value="2"/>
</dbReference>
<comment type="similarity">
    <text evidence="2">Belongs to the anhydro-N-acetylmuramic acid kinase family.</text>
</comment>
<dbReference type="HAMAP" id="MF_01270">
    <property type="entry name" value="AnhMurNAc_kinase"/>
    <property type="match status" value="1"/>
</dbReference>
<protein>
    <recommendedName>
        <fullName evidence="2">Anhydro-N-acetylmuramic acid kinase</fullName>
        <ecNumber evidence="2">2.7.1.170</ecNumber>
    </recommendedName>
    <alternativeName>
        <fullName evidence="2">AnhMurNAc kinase</fullName>
    </alternativeName>
</protein>
<name>A0ABV2KJJ9_9HYPH</name>
<dbReference type="PANTHER" id="PTHR30605:SF0">
    <property type="entry name" value="ANHYDRO-N-ACETYLMURAMIC ACID KINASE"/>
    <property type="match status" value="1"/>
</dbReference>
<comment type="pathway">
    <text evidence="2">Cell wall biogenesis; peptidoglycan recycling.</text>
</comment>
<keyword evidence="2" id="KW-0547">Nucleotide-binding</keyword>
<comment type="caution">
    <text evidence="3">The sequence shown here is derived from an EMBL/GenBank/DDBJ whole genome shotgun (WGS) entry which is preliminary data.</text>
</comment>
<dbReference type="SUPFAM" id="SSF53067">
    <property type="entry name" value="Actin-like ATPase domain"/>
    <property type="match status" value="1"/>
</dbReference>
<evidence type="ECO:0000313" key="3">
    <source>
        <dbReference type="EMBL" id="MET3661258.1"/>
    </source>
</evidence>
<proteinExistence type="inferred from homology"/>